<proteinExistence type="predicted"/>
<dbReference type="RefSeq" id="WP_029577527.1">
    <property type="nucleotide sequence ID" value="NZ_CP012076.1"/>
</dbReference>
<dbReference type="Proteomes" id="UP000282741">
    <property type="component" value="Chromosome"/>
</dbReference>
<sequence>MPAAYRYALYLAPTGPWGELGRRWLGRCPDRGLALPSPAPAGWVRAPRHYGLHATLKAPFRLAAQASPEALDETARRLARRHRPFELPLALTRLRGFLAWCVPPREQAALRSINTLAERALREADGLRAPLNEAELARRLAAPLSGAQKAMLARWGYPYALDTFTFHITLTGSLDAHDLDQAQAELARQSQAWSSQAMPVDALSVYVQPEPGADFLVARHYGFDGACADGVGAAWLSST</sequence>
<evidence type="ECO:0000313" key="2">
    <source>
        <dbReference type="Proteomes" id="UP000282741"/>
    </source>
</evidence>
<dbReference type="EMBL" id="CP024172">
    <property type="protein sequence ID" value="AZW15398.1"/>
    <property type="molecule type" value="Genomic_DNA"/>
</dbReference>
<dbReference type="GeneID" id="92992985"/>
<dbReference type="Pfam" id="PF06299">
    <property type="entry name" value="DUF1045"/>
    <property type="match status" value="1"/>
</dbReference>
<dbReference type="KEGG" id="bhz:ACR54_01524"/>
<organism evidence="1 2">
    <name type="scientific">Bordetella hinzii</name>
    <dbReference type="NCBI Taxonomy" id="103855"/>
    <lineage>
        <taxon>Bacteria</taxon>
        <taxon>Pseudomonadati</taxon>
        <taxon>Pseudomonadota</taxon>
        <taxon>Betaproteobacteria</taxon>
        <taxon>Burkholderiales</taxon>
        <taxon>Alcaligenaceae</taxon>
        <taxon>Bordetella</taxon>
    </lineage>
</organism>
<dbReference type="Gene3D" id="3.90.1140.10">
    <property type="entry name" value="Cyclic phosphodiesterase"/>
    <property type="match status" value="1"/>
</dbReference>
<gene>
    <name evidence="1" type="ORF">CS347_00590</name>
</gene>
<evidence type="ECO:0000313" key="1">
    <source>
        <dbReference type="EMBL" id="AZW15398.1"/>
    </source>
</evidence>
<accession>A0AAN1RTM9</accession>
<protein>
    <submittedName>
        <fullName evidence="1">DUF1045 domain-containing protein</fullName>
    </submittedName>
</protein>
<reference evidence="2" key="1">
    <citation type="submission" date="2017-10" db="EMBL/GenBank/DDBJ databases">
        <title>Whole genome sequencing of various Bordetella species.</title>
        <authorList>
            <person name="Weigand M.R."/>
            <person name="Loparev V."/>
            <person name="Peng Y."/>
            <person name="Bowden K.E."/>
            <person name="Tondella M.L."/>
            <person name="Williams M.M."/>
        </authorList>
    </citation>
    <scope>NUCLEOTIDE SEQUENCE [LARGE SCALE GENOMIC DNA]</scope>
    <source>
        <strain evidence="2">H720</strain>
    </source>
</reference>
<dbReference type="InterPro" id="IPR009389">
    <property type="entry name" value="DUF1045"/>
</dbReference>
<dbReference type="AlphaFoldDB" id="A0AAN1RTM9"/>
<name>A0AAN1RTM9_9BORD</name>